<dbReference type="EMBL" id="QEAM01000724">
    <property type="protein sequence ID" value="TPX36069.1"/>
    <property type="molecule type" value="Genomic_DNA"/>
</dbReference>
<accession>A0A507CA69</accession>
<proteinExistence type="predicted"/>
<dbReference type="Proteomes" id="UP000320475">
    <property type="component" value="Unassembled WGS sequence"/>
</dbReference>
<comment type="caution">
    <text evidence="1">The sequence shown here is derived from an EMBL/GenBank/DDBJ whole genome shotgun (WGS) entry which is preliminary data.</text>
</comment>
<reference evidence="1 2" key="1">
    <citation type="journal article" date="2019" name="Sci. Rep.">
        <title>Comparative genomics of chytrid fungi reveal insights into the obligate biotrophic and pathogenic lifestyle of Synchytrium endobioticum.</title>
        <authorList>
            <person name="van de Vossenberg B.T.L.H."/>
            <person name="Warris S."/>
            <person name="Nguyen H.D.T."/>
            <person name="van Gent-Pelzer M.P.E."/>
            <person name="Joly D.L."/>
            <person name="van de Geest H.C."/>
            <person name="Bonants P.J.M."/>
            <person name="Smith D.S."/>
            <person name="Levesque C.A."/>
            <person name="van der Lee T.A.J."/>
        </authorList>
    </citation>
    <scope>NUCLEOTIDE SEQUENCE [LARGE SCALE GENOMIC DNA]</scope>
    <source>
        <strain evidence="1 2">LEV6574</strain>
    </source>
</reference>
<name>A0A507CA69_9FUNG</name>
<protein>
    <submittedName>
        <fullName evidence="1">Uncharacterized protein</fullName>
    </submittedName>
</protein>
<dbReference type="AlphaFoldDB" id="A0A507CA69"/>
<gene>
    <name evidence="1" type="ORF">SeLEV6574_g08115</name>
</gene>
<evidence type="ECO:0000313" key="2">
    <source>
        <dbReference type="Proteomes" id="UP000320475"/>
    </source>
</evidence>
<sequence length="193" mass="22072">MYDLGMAFACYAHKYRSLTWKNVLGERTNEYLGFVESAFATLSLEDGSEVGELTYQLASIQADSRQVKGIPDYVISLFLLLPTPENVPPEYLELATRYHRLVVDQEYQHFSTDDEQNKISGDASTLRQKYERAASAASGSAGSTDDSIWVERWNDAQLLRRAYANAVDVRYRSYAELSRERRSALTLMKVRRF</sequence>
<dbReference type="VEuPathDB" id="FungiDB:SeMB42_g07624"/>
<organism evidence="1 2">
    <name type="scientific">Synchytrium endobioticum</name>
    <dbReference type="NCBI Taxonomy" id="286115"/>
    <lineage>
        <taxon>Eukaryota</taxon>
        <taxon>Fungi</taxon>
        <taxon>Fungi incertae sedis</taxon>
        <taxon>Chytridiomycota</taxon>
        <taxon>Chytridiomycota incertae sedis</taxon>
        <taxon>Chytridiomycetes</taxon>
        <taxon>Synchytriales</taxon>
        <taxon>Synchytriaceae</taxon>
        <taxon>Synchytrium</taxon>
    </lineage>
</organism>
<evidence type="ECO:0000313" key="1">
    <source>
        <dbReference type="EMBL" id="TPX36069.1"/>
    </source>
</evidence>